<accession>A0A0C4DSE7</accession>
<organism evidence="2 3">
    <name type="scientific">Magnaporthiopsis poae (strain ATCC 64411 / 73-15)</name>
    <name type="common">Kentucky bluegrass fungus</name>
    <name type="synonym">Magnaporthe poae</name>
    <dbReference type="NCBI Taxonomy" id="644358"/>
    <lineage>
        <taxon>Eukaryota</taxon>
        <taxon>Fungi</taxon>
        <taxon>Dikarya</taxon>
        <taxon>Ascomycota</taxon>
        <taxon>Pezizomycotina</taxon>
        <taxon>Sordariomycetes</taxon>
        <taxon>Sordariomycetidae</taxon>
        <taxon>Magnaporthales</taxon>
        <taxon>Magnaporthaceae</taxon>
        <taxon>Magnaporthiopsis</taxon>
    </lineage>
</organism>
<reference evidence="2" key="4">
    <citation type="journal article" date="2015" name="G3 (Bethesda)">
        <title>Genome sequences of three phytopathogenic species of the Magnaporthaceae family of fungi.</title>
        <authorList>
            <person name="Okagaki L.H."/>
            <person name="Nunes C.C."/>
            <person name="Sailsbery J."/>
            <person name="Clay B."/>
            <person name="Brown D."/>
            <person name="John T."/>
            <person name="Oh Y."/>
            <person name="Young N."/>
            <person name="Fitzgerald M."/>
            <person name="Haas B.J."/>
            <person name="Zeng Q."/>
            <person name="Young S."/>
            <person name="Adiconis X."/>
            <person name="Fan L."/>
            <person name="Levin J.Z."/>
            <person name="Mitchell T.K."/>
            <person name="Okubara P.A."/>
            <person name="Farman M.L."/>
            <person name="Kohn L.M."/>
            <person name="Birren B."/>
            <person name="Ma L.-J."/>
            <person name="Dean R.A."/>
        </authorList>
    </citation>
    <scope>NUCLEOTIDE SEQUENCE</scope>
    <source>
        <strain evidence="2">ATCC 64411 / 73-15</strain>
    </source>
</reference>
<proteinExistence type="predicted"/>
<evidence type="ECO:0000313" key="2">
    <source>
        <dbReference type="EnsemblFungi" id="MAPG_02826T0"/>
    </source>
</evidence>
<reference evidence="1" key="3">
    <citation type="submission" date="2011-03" db="EMBL/GenBank/DDBJ databases">
        <title>Annotation of Magnaporthe poae ATCC 64411.</title>
        <authorList>
            <person name="Ma L.-J."/>
            <person name="Dead R."/>
            <person name="Young S.K."/>
            <person name="Zeng Q."/>
            <person name="Gargeya S."/>
            <person name="Fitzgerald M."/>
            <person name="Haas B."/>
            <person name="Abouelleil A."/>
            <person name="Alvarado L."/>
            <person name="Arachchi H.M."/>
            <person name="Berlin A."/>
            <person name="Brown A."/>
            <person name="Chapman S.B."/>
            <person name="Chen Z."/>
            <person name="Dunbar C."/>
            <person name="Freedman E."/>
            <person name="Gearin G."/>
            <person name="Gellesch M."/>
            <person name="Goldberg J."/>
            <person name="Griggs A."/>
            <person name="Gujja S."/>
            <person name="Heiman D."/>
            <person name="Howarth C."/>
            <person name="Larson L."/>
            <person name="Lui A."/>
            <person name="MacDonald P.J.P."/>
            <person name="Mehta T."/>
            <person name="Montmayeur A."/>
            <person name="Murphy C."/>
            <person name="Neiman D."/>
            <person name="Pearson M."/>
            <person name="Priest M."/>
            <person name="Roberts A."/>
            <person name="Saif S."/>
            <person name="Shea T."/>
            <person name="Shenoy N."/>
            <person name="Sisk P."/>
            <person name="Stolte C."/>
            <person name="Sykes S."/>
            <person name="Yandava C."/>
            <person name="Wortman J."/>
            <person name="Nusbaum C."/>
            <person name="Birren B."/>
        </authorList>
    </citation>
    <scope>NUCLEOTIDE SEQUENCE</scope>
    <source>
        <strain evidence="1">ATCC 64411</strain>
    </source>
</reference>
<reference evidence="1" key="2">
    <citation type="submission" date="2010-05" db="EMBL/GenBank/DDBJ databases">
        <title>The Genome Sequence of Magnaporthe poae strain ATCC 64411.</title>
        <authorList>
            <consortium name="The Broad Institute Genome Sequencing Platform"/>
            <consortium name="Broad Institute Genome Sequencing Center for Infectious Disease"/>
            <person name="Ma L.-J."/>
            <person name="Dead R."/>
            <person name="Young S."/>
            <person name="Zeng Q."/>
            <person name="Koehrsen M."/>
            <person name="Alvarado L."/>
            <person name="Berlin A."/>
            <person name="Chapman S.B."/>
            <person name="Chen Z."/>
            <person name="Freedman E."/>
            <person name="Gellesch M."/>
            <person name="Goldberg J."/>
            <person name="Griggs A."/>
            <person name="Gujja S."/>
            <person name="Heilman E.R."/>
            <person name="Heiman D."/>
            <person name="Hepburn T."/>
            <person name="Howarth C."/>
            <person name="Jen D."/>
            <person name="Larson L."/>
            <person name="Mehta T."/>
            <person name="Neiman D."/>
            <person name="Pearson M."/>
            <person name="Roberts A."/>
            <person name="Saif S."/>
            <person name="Shea T."/>
            <person name="Shenoy N."/>
            <person name="Sisk P."/>
            <person name="Stolte C."/>
            <person name="Sykes S."/>
            <person name="Walk T."/>
            <person name="White J."/>
            <person name="Yandava C."/>
            <person name="Haas B."/>
            <person name="Nusbaum C."/>
            <person name="Birren B."/>
        </authorList>
    </citation>
    <scope>NUCLEOTIDE SEQUENCE</scope>
    <source>
        <strain evidence="1">ATCC 64411</strain>
    </source>
</reference>
<dbReference type="eggNOG" id="ENOG502SPX4">
    <property type="taxonomic scope" value="Eukaryota"/>
</dbReference>
<reference evidence="3" key="1">
    <citation type="submission" date="2010-05" db="EMBL/GenBank/DDBJ databases">
        <title>The genome sequence of Magnaporthe poae strain ATCC 64411.</title>
        <authorList>
            <person name="Ma L.-J."/>
            <person name="Dead R."/>
            <person name="Young S."/>
            <person name="Zeng Q."/>
            <person name="Koehrsen M."/>
            <person name="Alvarado L."/>
            <person name="Berlin A."/>
            <person name="Chapman S.B."/>
            <person name="Chen Z."/>
            <person name="Freedman E."/>
            <person name="Gellesch M."/>
            <person name="Goldberg J."/>
            <person name="Griggs A."/>
            <person name="Gujja S."/>
            <person name="Heilman E.R."/>
            <person name="Heiman D."/>
            <person name="Hepburn T."/>
            <person name="Howarth C."/>
            <person name="Jen D."/>
            <person name="Larson L."/>
            <person name="Mehta T."/>
            <person name="Neiman D."/>
            <person name="Pearson M."/>
            <person name="Roberts A."/>
            <person name="Saif S."/>
            <person name="Shea T."/>
            <person name="Shenoy N."/>
            <person name="Sisk P."/>
            <person name="Stolte C."/>
            <person name="Sykes S."/>
            <person name="Walk T."/>
            <person name="White J."/>
            <person name="Yandava C."/>
            <person name="Haas B."/>
            <person name="Nusbaum C."/>
            <person name="Birren B."/>
        </authorList>
    </citation>
    <scope>NUCLEOTIDE SEQUENCE [LARGE SCALE GENOMIC DNA]</scope>
    <source>
        <strain evidence="3">ATCC 64411 / 73-15</strain>
    </source>
</reference>
<dbReference type="EMBL" id="ADBL01000687">
    <property type="status" value="NOT_ANNOTATED_CDS"/>
    <property type="molecule type" value="Genomic_DNA"/>
</dbReference>
<gene>
    <name evidence="1" type="ORF">MAPG_02826</name>
</gene>
<evidence type="ECO:0008006" key="4">
    <source>
        <dbReference type="Google" id="ProtNLM"/>
    </source>
</evidence>
<reference evidence="2" key="5">
    <citation type="submission" date="2015-06" db="UniProtKB">
        <authorList>
            <consortium name="EnsemblFungi"/>
        </authorList>
    </citation>
    <scope>IDENTIFICATION</scope>
    <source>
        <strain evidence="2">ATCC 64411</strain>
    </source>
</reference>
<dbReference type="OrthoDB" id="3446576at2759"/>
<dbReference type="EnsemblFungi" id="MAPG_02826T0">
    <property type="protein sequence ID" value="MAPG_02826T0"/>
    <property type="gene ID" value="MAPG_02826"/>
</dbReference>
<keyword evidence="3" id="KW-1185">Reference proteome</keyword>
<dbReference type="Gene3D" id="2.120.10.70">
    <property type="entry name" value="Fucose-specific lectin"/>
    <property type="match status" value="1"/>
</dbReference>
<protein>
    <recommendedName>
        <fullName evidence="4">Fucose-specific lectin</fullName>
    </recommendedName>
</protein>
<dbReference type="SUPFAM" id="SSF89372">
    <property type="entry name" value="Fucose-specific lectin"/>
    <property type="match status" value="1"/>
</dbReference>
<name>A0A0C4DSE7_MAGP6</name>
<dbReference type="Proteomes" id="UP000011715">
    <property type="component" value="Unassembled WGS sequence"/>
</dbReference>
<sequence length="312" mass="34090">MSLQSTDIAVVSAGSTMYAYFQGNDTKIYEVKSSDGKEWTKSSTVVTDSADGNGSALTAYYVQYDGMFDKKSTIHVFFLDGQGHLQDRVKQLSKGDDWTSSELPDEISKAPIQTSRLSSGVCHDSSSGAHQWAFFAIINQETGHPEVAEIRNGAESSWKWVYRKILPQDPASALPGTSIATNLSNPTTHLFFQDHTGDINYYTGGYESWDSKKTLVTHDKVQISTPLSASDSDKQDYPHLFYVDSGPKFAIQDYVLGGSTTKVADFVPGTRFGACKFDGKVYLLHKSLSHPTAISTVVFDGSSWAAGVKVVD</sequence>
<dbReference type="AlphaFoldDB" id="A0A0C4DSE7"/>
<dbReference type="VEuPathDB" id="FungiDB:MAPG_02826"/>
<evidence type="ECO:0000313" key="3">
    <source>
        <dbReference type="Proteomes" id="UP000011715"/>
    </source>
</evidence>
<dbReference type="EMBL" id="GL876967">
    <property type="protein sequence ID" value="KLU83775.1"/>
    <property type="molecule type" value="Genomic_DNA"/>
</dbReference>
<dbReference type="OMA" id="NGSQWAY"/>
<evidence type="ECO:0000313" key="1">
    <source>
        <dbReference type="EMBL" id="KLU83775.1"/>
    </source>
</evidence>